<dbReference type="GO" id="GO:0016477">
    <property type="term" value="P:cell migration"/>
    <property type="evidence" value="ECO:0007669"/>
    <property type="project" value="TreeGrafter"/>
</dbReference>
<reference evidence="9 10" key="1">
    <citation type="journal article" date="2021" name="Elife">
        <title>Chloroplast acquisition without the gene transfer in kleptoplastic sea slugs, Plakobranchus ocellatus.</title>
        <authorList>
            <person name="Maeda T."/>
            <person name="Takahashi S."/>
            <person name="Yoshida T."/>
            <person name="Shimamura S."/>
            <person name="Takaki Y."/>
            <person name="Nagai Y."/>
            <person name="Toyoda A."/>
            <person name="Suzuki Y."/>
            <person name="Arimoto A."/>
            <person name="Ishii H."/>
            <person name="Satoh N."/>
            <person name="Nishiyama T."/>
            <person name="Hasebe M."/>
            <person name="Maruyama T."/>
            <person name="Minagawa J."/>
            <person name="Obokata J."/>
            <person name="Shigenobu S."/>
        </authorList>
    </citation>
    <scope>NUCLEOTIDE SEQUENCE [LARGE SCALE GENOMIC DNA]</scope>
</reference>
<dbReference type="GO" id="GO:0005509">
    <property type="term" value="F:calcium ion binding"/>
    <property type="evidence" value="ECO:0007669"/>
    <property type="project" value="UniProtKB-UniRule"/>
</dbReference>
<dbReference type="PANTHER" id="PTHR24027:SF438">
    <property type="entry name" value="CADHERIN 23"/>
    <property type="match status" value="1"/>
</dbReference>
<feature type="domain" description="Cadherin" evidence="8">
    <location>
        <begin position="371"/>
        <end position="456"/>
    </location>
</feature>
<dbReference type="SMART" id="SM00112">
    <property type="entry name" value="CA"/>
    <property type="match status" value="2"/>
</dbReference>
<keyword evidence="4" id="KW-0472">Membrane</keyword>
<dbReference type="GO" id="GO:0031175">
    <property type="term" value="P:neuron projection development"/>
    <property type="evidence" value="ECO:0007669"/>
    <property type="project" value="TreeGrafter"/>
</dbReference>
<dbReference type="SUPFAM" id="SSF49313">
    <property type="entry name" value="Cadherin-like"/>
    <property type="match status" value="1"/>
</dbReference>
<dbReference type="InterPro" id="IPR015919">
    <property type="entry name" value="Cadherin-like_sf"/>
</dbReference>
<dbReference type="PANTHER" id="PTHR24027">
    <property type="entry name" value="CADHERIN-23"/>
    <property type="match status" value="1"/>
</dbReference>
<dbReference type="GO" id="GO:0016342">
    <property type="term" value="C:catenin complex"/>
    <property type="evidence" value="ECO:0007669"/>
    <property type="project" value="TreeGrafter"/>
</dbReference>
<proteinExistence type="predicted"/>
<dbReference type="InterPro" id="IPR039808">
    <property type="entry name" value="Cadherin"/>
</dbReference>
<keyword evidence="10" id="KW-1185">Reference proteome</keyword>
<dbReference type="Proteomes" id="UP000762676">
    <property type="component" value="Unassembled WGS sequence"/>
</dbReference>
<evidence type="ECO:0000256" key="7">
    <source>
        <dbReference type="SAM" id="SignalP"/>
    </source>
</evidence>
<feature type="chain" id="PRO_5043977399" evidence="7">
    <location>
        <begin position="21"/>
        <end position="514"/>
    </location>
</feature>
<dbReference type="InterPro" id="IPR002126">
    <property type="entry name" value="Cadherin-like_dom"/>
</dbReference>
<organism evidence="9 10">
    <name type="scientific">Elysia marginata</name>
    <dbReference type="NCBI Taxonomy" id="1093978"/>
    <lineage>
        <taxon>Eukaryota</taxon>
        <taxon>Metazoa</taxon>
        <taxon>Spiralia</taxon>
        <taxon>Lophotrochozoa</taxon>
        <taxon>Mollusca</taxon>
        <taxon>Gastropoda</taxon>
        <taxon>Heterobranchia</taxon>
        <taxon>Euthyneura</taxon>
        <taxon>Panpulmonata</taxon>
        <taxon>Sacoglossa</taxon>
        <taxon>Placobranchoidea</taxon>
        <taxon>Plakobranchidae</taxon>
        <taxon>Elysia</taxon>
    </lineage>
</organism>
<feature type="signal peptide" evidence="7">
    <location>
        <begin position="1"/>
        <end position="20"/>
    </location>
</feature>
<evidence type="ECO:0000313" key="9">
    <source>
        <dbReference type="EMBL" id="GFR85818.1"/>
    </source>
</evidence>
<dbReference type="CDD" id="cd11304">
    <property type="entry name" value="Cadherin_repeat"/>
    <property type="match status" value="1"/>
</dbReference>
<evidence type="ECO:0000313" key="10">
    <source>
        <dbReference type="Proteomes" id="UP000762676"/>
    </source>
</evidence>
<gene>
    <name evidence="9" type="ORF">ElyMa_000705500</name>
</gene>
<name>A0AAV4GLM7_9GAST</name>
<dbReference type="PROSITE" id="PS50268">
    <property type="entry name" value="CADHERIN_2"/>
    <property type="match status" value="1"/>
</dbReference>
<evidence type="ECO:0000256" key="4">
    <source>
        <dbReference type="ARBA" id="ARBA00023136"/>
    </source>
</evidence>
<keyword evidence="3 5" id="KW-0106">Calcium</keyword>
<evidence type="ECO:0000256" key="6">
    <source>
        <dbReference type="SAM" id="MobiDB-lite"/>
    </source>
</evidence>
<evidence type="ECO:0000259" key="8">
    <source>
        <dbReference type="PROSITE" id="PS50268"/>
    </source>
</evidence>
<dbReference type="GO" id="GO:0008013">
    <property type="term" value="F:beta-catenin binding"/>
    <property type="evidence" value="ECO:0007669"/>
    <property type="project" value="TreeGrafter"/>
</dbReference>
<evidence type="ECO:0000256" key="2">
    <source>
        <dbReference type="ARBA" id="ARBA00022737"/>
    </source>
</evidence>
<dbReference type="AlphaFoldDB" id="A0AAV4GLM7"/>
<dbReference type="Gene3D" id="2.60.40.60">
    <property type="entry name" value="Cadherins"/>
    <property type="match status" value="1"/>
</dbReference>
<comment type="subcellular location">
    <subcellularLocation>
        <location evidence="1">Membrane</location>
    </subcellularLocation>
</comment>
<keyword evidence="7" id="KW-0732">Signal</keyword>
<evidence type="ECO:0000256" key="3">
    <source>
        <dbReference type="ARBA" id="ARBA00022837"/>
    </source>
</evidence>
<dbReference type="GO" id="GO:0007156">
    <property type="term" value="P:homophilic cell adhesion via plasma membrane adhesion molecules"/>
    <property type="evidence" value="ECO:0007669"/>
    <property type="project" value="InterPro"/>
</dbReference>
<dbReference type="EMBL" id="BMAT01001456">
    <property type="protein sequence ID" value="GFR85818.1"/>
    <property type="molecule type" value="Genomic_DNA"/>
</dbReference>
<protein>
    <submittedName>
        <fullName evidence="9">Protocadherin Fat 4</fullName>
    </submittedName>
</protein>
<feature type="region of interest" description="Disordered" evidence="6">
    <location>
        <begin position="140"/>
        <end position="159"/>
    </location>
</feature>
<evidence type="ECO:0000256" key="5">
    <source>
        <dbReference type="PROSITE-ProRule" id="PRU00043"/>
    </source>
</evidence>
<accession>A0AAV4GLM7</accession>
<keyword evidence="2" id="KW-0677">Repeat</keyword>
<comment type="caution">
    <text evidence="9">The sequence shown here is derived from an EMBL/GenBank/DDBJ whole genome shotgun (WGS) entry which is preliminary data.</text>
</comment>
<sequence length="514" mass="56586">MVFLRTIVLIFLTFLKISMQATDDGIPPVLTVNIADVELNEKEDARTKLGAPVVTCEDADGDPIRAYIESILPTSGCGLKCLQLEPMGNPTQFKLMFQPVDGFGATSLYTLTIACTDDMEPVVEKTMSVTIVSNTAPVFKKNSPPKDSVNTNGQKTSHDTNEDLYEVKTNDVDGDPVFYSMATNPITSLLEIEYTTGQIKAAQDLRLLCEQLVVASVSARDAYNPAVGTFTVDINIKNNNVRPSITNLDTTITVDENVWAIGDDPSALADKRVLTMNVVDGKLDDFTYNQLSLTAEGMESYYMDGDKLKTRIALNYEREDQRSVKLYFTVNDGYCQSETYFLNVDVNDVPEEPVLTHYDMLIEVYEGEINVPNNVFVLDEDLDEVHTFSKSGGDDEFDIDPNNGNILSVGSLTLKKNTKFSNYEVKMRVTDKHGLVSAKYTAKIRVYDANTNRPYFTHQTRPLRLSALDCTPPGAKLGQFGTLQSSLAVVVVVVVVVVVNGSSSSSSSSSSSIW</sequence>
<dbReference type="GO" id="GO:0045296">
    <property type="term" value="F:cadherin binding"/>
    <property type="evidence" value="ECO:0007669"/>
    <property type="project" value="TreeGrafter"/>
</dbReference>
<evidence type="ECO:0000256" key="1">
    <source>
        <dbReference type="ARBA" id="ARBA00004370"/>
    </source>
</evidence>